<dbReference type="Pfam" id="PF02423">
    <property type="entry name" value="OCD_Mu_crystall"/>
    <property type="match status" value="1"/>
</dbReference>
<dbReference type="RefSeq" id="WP_344545507.1">
    <property type="nucleotide sequence ID" value="NZ_BAAATD010000008.1"/>
</dbReference>
<dbReference type="PIRSF" id="PIRSF001439">
    <property type="entry name" value="CryM"/>
    <property type="match status" value="1"/>
</dbReference>
<sequence>MSEVLLLSAADVNAVFDVGTAIESQRAAFTALGREEALLAPRALLPAGDDVAFCYVSRLPGTGPVAKFGSVNPGNAERGLPSVSAMVTVLDETTGRPVAVIEGTSVTTLRTSAASAVAVDRLARPDASRLAVIGCGVQGRAHVRAIAAVRALSEVRLHSRTPESATAMATDLEEELGLSFRVADSSEEAVEGADIVTACTTSEQPVVRGAWLAPGCTVVSIGSFTPRHSEVDAEVLARAAAIVVDDVATAAEQAGPIVSALRDGALAEADLLPLGQVTAGLVTARRTPEDIVFFNSVGLGVQDTAAAARIVELARAKGAGTVVAL</sequence>
<reference evidence="1 2" key="1">
    <citation type="journal article" date="2019" name="Int. J. Syst. Evol. Microbiol.">
        <title>The Global Catalogue of Microorganisms (GCM) 10K type strain sequencing project: providing services to taxonomists for standard genome sequencing and annotation.</title>
        <authorList>
            <consortium name="The Broad Institute Genomics Platform"/>
            <consortium name="The Broad Institute Genome Sequencing Center for Infectious Disease"/>
            <person name="Wu L."/>
            <person name="Ma J."/>
        </authorList>
    </citation>
    <scope>NUCLEOTIDE SEQUENCE [LARGE SCALE GENOMIC DNA]</scope>
    <source>
        <strain evidence="1 2">JCM 6833</strain>
    </source>
</reference>
<keyword evidence="2" id="KW-1185">Reference proteome</keyword>
<gene>
    <name evidence="1" type="ORF">GCM10010411_56770</name>
</gene>
<dbReference type="InterPro" id="IPR023401">
    <property type="entry name" value="ODC_N"/>
</dbReference>
<dbReference type="Gene3D" id="3.40.50.720">
    <property type="entry name" value="NAD(P)-binding Rossmann-like Domain"/>
    <property type="match status" value="1"/>
</dbReference>
<evidence type="ECO:0000313" key="2">
    <source>
        <dbReference type="Proteomes" id="UP001501509"/>
    </source>
</evidence>
<dbReference type="PANTHER" id="PTHR13812">
    <property type="entry name" value="KETIMINE REDUCTASE MU-CRYSTALLIN"/>
    <property type="match status" value="1"/>
</dbReference>
<dbReference type="SUPFAM" id="SSF51735">
    <property type="entry name" value="NAD(P)-binding Rossmann-fold domains"/>
    <property type="match status" value="1"/>
</dbReference>
<protein>
    <submittedName>
        <fullName evidence="1">Ornithine cyclodeaminase family protein</fullName>
    </submittedName>
</protein>
<dbReference type="InterPro" id="IPR003462">
    <property type="entry name" value="ODC_Mu_crystall"/>
</dbReference>
<evidence type="ECO:0000313" key="1">
    <source>
        <dbReference type="EMBL" id="GAA2614485.1"/>
    </source>
</evidence>
<dbReference type="PANTHER" id="PTHR13812:SF19">
    <property type="entry name" value="KETIMINE REDUCTASE MU-CRYSTALLIN"/>
    <property type="match status" value="1"/>
</dbReference>
<organism evidence="1 2">
    <name type="scientific">Actinomadura fulvescens</name>
    <dbReference type="NCBI Taxonomy" id="46160"/>
    <lineage>
        <taxon>Bacteria</taxon>
        <taxon>Bacillati</taxon>
        <taxon>Actinomycetota</taxon>
        <taxon>Actinomycetes</taxon>
        <taxon>Streptosporangiales</taxon>
        <taxon>Thermomonosporaceae</taxon>
        <taxon>Actinomadura</taxon>
    </lineage>
</organism>
<dbReference type="EMBL" id="BAAATD010000008">
    <property type="protein sequence ID" value="GAA2614485.1"/>
    <property type="molecule type" value="Genomic_DNA"/>
</dbReference>
<dbReference type="InterPro" id="IPR036291">
    <property type="entry name" value="NAD(P)-bd_dom_sf"/>
</dbReference>
<proteinExistence type="predicted"/>
<name>A0ABN3Q307_9ACTN</name>
<dbReference type="Gene3D" id="3.30.1780.10">
    <property type="entry name" value="ornithine cyclodeaminase, domain 1"/>
    <property type="match status" value="1"/>
</dbReference>
<comment type="caution">
    <text evidence="1">The sequence shown here is derived from an EMBL/GenBank/DDBJ whole genome shotgun (WGS) entry which is preliminary data.</text>
</comment>
<dbReference type="Proteomes" id="UP001501509">
    <property type="component" value="Unassembled WGS sequence"/>
</dbReference>
<accession>A0ABN3Q307</accession>